<dbReference type="Proteomes" id="UP001595548">
    <property type="component" value="Unassembled WGS sequence"/>
</dbReference>
<name>A0ABV7HK67_9GAMM</name>
<keyword evidence="3" id="KW-1185">Reference proteome</keyword>
<gene>
    <name evidence="2" type="ORF">ACFOEB_02485</name>
</gene>
<feature type="transmembrane region" description="Helical" evidence="1">
    <location>
        <begin position="60"/>
        <end position="81"/>
    </location>
</feature>
<dbReference type="PIRSF" id="PIRSF033239">
    <property type="entry name" value="ExoD"/>
    <property type="match status" value="1"/>
</dbReference>
<dbReference type="Pfam" id="PF06055">
    <property type="entry name" value="ExoD"/>
    <property type="match status" value="1"/>
</dbReference>
<sequence length="198" mass="21095">MNVSEARMGNDDLTGTIDLIEESGEGKSLSVGEILDSVKDRGFGPLLLLPALITLLPTGGIPGVPTICAILIVLIAGQLLAGAQKPWIPKRLARIEVSRNRFSKLLNKSRPVTQRIDRAIKPRYSFMTGQAGNRIVAVIAIFLALALIPLELVPFAAAIPSSVLVLLSLGLVARDGLLILIGLILSAIGSAWLLFYLL</sequence>
<accession>A0ABV7HK67</accession>
<comment type="caution">
    <text evidence="2">The sequence shown here is derived from an EMBL/GenBank/DDBJ whole genome shotgun (WGS) entry which is preliminary data.</text>
</comment>
<protein>
    <submittedName>
        <fullName evidence="2">Exopolysaccharide biosynthesis protein</fullName>
    </submittedName>
</protein>
<evidence type="ECO:0000313" key="3">
    <source>
        <dbReference type="Proteomes" id="UP001595548"/>
    </source>
</evidence>
<feature type="transmembrane region" description="Helical" evidence="1">
    <location>
        <begin position="177"/>
        <end position="197"/>
    </location>
</feature>
<reference evidence="3" key="1">
    <citation type="journal article" date="2019" name="Int. J. Syst. Evol. Microbiol.">
        <title>The Global Catalogue of Microorganisms (GCM) 10K type strain sequencing project: providing services to taxonomists for standard genome sequencing and annotation.</title>
        <authorList>
            <consortium name="The Broad Institute Genomics Platform"/>
            <consortium name="The Broad Institute Genome Sequencing Center for Infectious Disease"/>
            <person name="Wu L."/>
            <person name="Ma J."/>
        </authorList>
    </citation>
    <scope>NUCLEOTIDE SEQUENCE [LARGE SCALE GENOMIC DNA]</scope>
    <source>
        <strain evidence="3">KCTC 52141</strain>
    </source>
</reference>
<dbReference type="PANTHER" id="PTHR41795">
    <property type="entry name" value="EXOPOLYSACCHARIDE SYNTHESIS PROTEIN"/>
    <property type="match status" value="1"/>
</dbReference>
<keyword evidence="1" id="KW-0472">Membrane</keyword>
<evidence type="ECO:0000313" key="2">
    <source>
        <dbReference type="EMBL" id="MFC3154052.1"/>
    </source>
</evidence>
<evidence type="ECO:0000256" key="1">
    <source>
        <dbReference type="SAM" id="Phobius"/>
    </source>
</evidence>
<proteinExistence type="predicted"/>
<keyword evidence="1" id="KW-0812">Transmembrane</keyword>
<feature type="transmembrane region" description="Helical" evidence="1">
    <location>
        <begin position="131"/>
        <end position="148"/>
    </location>
</feature>
<keyword evidence="1" id="KW-1133">Transmembrane helix</keyword>
<organism evidence="2 3">
    <name type="scientific">Gilvimarinus japonicus</name>
    <dbReference type="NCBI Taxonomy" id="1796469"/>
    <lineage>
        <taxon>Bacteria</taxon>
        <taxon>Pseudomonadati</taxon>
        <taxon>Pseudomonadota</taxon>
        <taxon>Gammaproteobacteria</taxon>
        <taxon>Cellvibrionales</taxon>
        <taxon>Cellvibrionaceae</taxon>
        <taxon>Gilvimarinus</taxon>
    </lineage>
</organism>
<dbReference type="InterPro" id="IPR010331">
    <property type="entry name" value="ExoD"/>
</dbReference>
<dbReference type="PANTHER" id="PTHR41795:SF1">
    <property type="entry name" value="EXOPOLYSACCHARIDE SYNTHESIS PROTEIN"/>
    <property type="match status" value="1"/>
</dbReference>
<dbReference type="RefSeq" id="WP_339616977.1">
    <property type="nucleotide sequence ID" value="NZ_AP031500.1"/>
</dbReference>
<dbReference type="EMBL" id="JBHRTL010000003">
    <property type="protein sequence ID" value="MFC3154052.1"/>
    <property type="molecule type" value="Genomic_DNA"/>
</dbReference>